<dbReference type="AlphaFoldDB" id="A0AAW2WWS2"/>
<protein>
    <submittedName>
        <fullName evidence="2">Uncharacterized protein</fullName>
    </submittedName>
</protein>
<gene>
    <name evidence="2" type="ORF">Slati_2162800</name>
</gene>
<proteinExistence type="predicted"/>
<reference evidence="2" key="1">
    <citation type="submission" date="2020-06" db="EMBL/GenBank/DDBJ databases">
        <authorList>
            <person name="Li T."/>
            <person name="Hu X."/>
            <person name="Zhang T."/>
            <person name="Song X."/>
            <person name="Zhang H."/>
            <person name="Dai N."/>
            <person name="Sheng W."/>
            <person name="Hou X."/>
            <person name="Wei L."/>
        </authorList>
    </citation>
    <scope>NUCLEOTIDE SEQUENCE</scope>
    <source>
        <strain evidence="2">KEN1</strain>
        <tissue evidence="2">Leaf</tissue>
    </source>
</reference>
<comment type="caution">
    <text evidence="2">The sequence shown here is derived from an EMBL/GenBank/DDBJ whole genome shotgun (WGS) entry which is preliminary data.</text>
</comment>
<evidence type="ECO:0000256" key="1">
    <source>
        <dbReference type="SAM" id="MobiDB-lite"/>
    </source>
</evidence>
<feature type="compositionally biased region" description="Low complexity" evidence="1">
    <location>
        <begin position="93"/>
        <end position="102"/>
    </location>
</feature>
<feature type="region of interest" description="Disordered" evidence="1">
    <location>
        <begin position="93"/>
        <end position="130"/>
    </location>
</feature>
<organism evidence="2">
    <name type="scientific">Sesamum latifolium</name>
    <dbReference type="NCBI Taxonomy" id="2727402"/>
    <lineage>
        <taxon>Eukaryota</taxon>
        <taxon>Viridiplantae</taxon>
        <taxon>Streptophyta</taxon>
        <taxon>Embryophyta</taxon>
        <taxon>Tracheophyta</taxon>
        <taxon>Spermatophyta</taxon>
        <taxon>Magnoliopsida</taxon>
        <taxon>eudicotyledons</taxon>
        <taxon>Gunneridae</taxon>
        <taxon>Pentapetalae</taxon>
        <taxon>asterids</taxon>
        <taxon>lamiids</taxon>
        <taxon>Lamiales</taxon>
        <taxon>Pedaliaceae</taxon>
        <taxon>Sesamum</taxon>
    </lineage>
</organism>
<reference evidence="2" key="2">
    <citation type="journal article" date="2024" name="Plant">
        <title>Genomic evolution and insights into agronomic trait innovations of Sesamum species.</title>
        <authorList>
            <person name="Miao H."/>
            <person name="Wang L."/>
            <person name="Qu L."/>
            <person name="Liu H."/>
            <person name="Sun Y."/>
            <person name="Le M."/>
            <person name="Wang Q."/>
            <person name="Wei S."/>
            <person name="Zheng Y."/>
            <person name="Lin W."/>
            <person name="Duan Y."/>
            <person name="Cao H."/>
            <person name="Xiong S."/>
            <person name="Wang X."/>
            <person name="Wei L."/>
            <person name="Li C."/>
            <person name="Ma Q."/>
            <person name="Ju M."/>
            <person name="Zhao R."/>
            <person name="Li G."/>
            <person name="Mu C."/>
            <person name="Tian Q."/>
            <person name="Mei H."/>
            <person name="Zhang T."/>
            <person name="Gao T."/>
            <person name="Zhang H."/>
        </authorList>
    </citation>
    <scope>NUCLEOTIDE SEQUENCE</scope>
    <source>
        <strain evidence="2">KEN1</strain>
    </source>
</reference>
<accession>A0AAW2WWS2</accession>
<feature type="compositionally biased region" description="Pro residues" evidence="1">
    <location>
        <begin position="113"/>
        <end position="130"/>
    </location>
</feature>
<name>A0AAW2WWS2_9LAMI</name>
<evidence type="ECO:0000313" key="2">
    <source>
        <dbReference type="EMBL" id="KAL0444401.1"/>
    </source>
</evidence>
<dbReference type="EMBL" id="JACGWN010000007">
    <property type="protein sequence ID" value="KAL0444401.1"/>
    <property type="molecule type" value="Genomic_DNA"/>
</dbReference>
<sequence>MAGGESQEQHSSKAKIKLFYHHLRWGKRARIEVSKRKNKHIVCFFPQAGSSLSFEPLSEGRRIPSGTLAASGGTSGRPSLAAREMLSFLSSGLPSFGTSPSTDSVAATRGDPSLPPPLPQEDYPDPPLAR</sequence>